<proteinExistence type="predicted"/>
<sequence length="421" mass="46855">MKYHLIGDRGISMRGIKKYLEFLGNDVTGSDLKTGGHAAVNVTSDIDLVVRTSAVNPGSPGWVEVEAAQKLGIKIVKRSELIGQLTKDKKLIAISGMHGKTTTTAMAGLVMIAANLDPTVLIGEEVKDFDNDVIRIGESDWFVFEACEYDRSFLDFYPKIAILTNIEAEHLDTYPGGLSEIKDAFVEYLNHLPDDGVIIACHDDANVQEVLGKLTTKARIIDYGFTAEKYNQLDFDLAIPGKHNVLNTLAVVALADYLHIKYEVVSSVLAKFRGAHRRFELKGNLNGADLIDDYGHHPTEIKTTIAALAERYPDKKKIVVFWPHQYKRIKPLLEEFGAAFSQVDEVIIKPIYFVPGRDEVLDISSDDLVDRVNRKKNIAKVIETDEEIAKYLRDELDSSAVLLTIGIPPVYKIADLLLESK</sequence>
<dbReference type="InterPro" id="IPR036615">
    <property type="entry name" value="Mur_ligase_C_dom_sf"/>
</dbReference>
<dbReference type="InterPro" id="IPR000713">
    <property type="entry name" value="Mur_ligase_N"/>
</dbReference>
<evidence type="ECO:0000256" key="13">
    <source>
        <dbReference type="ARBA" id="ARBA00047833"/>
    </source>
</evidence>
<dbReference type="PANTHER" id="PTHR43445">
    <property type="entry name" value="UDP-N-ACETYLMURAMATE--L-ALANINE LIGASE-RELATED"/>
    <property type="match status" value="1"/>
</dbReference>
<dbReference type="Proteomes" id="UP000231382">
    <property type="component" value="Unassembled WGS sequence"/>
</dbReference>
<evidence type="ECO:0000256" key="8">
    <source>
        <dbReference type="ARBA" id="ARBA00022840"/>
    </source>
</evidence>
<evidence type="ECO:0000313" key="19">
    <source>
        <dbReference type="Proteomes" id="UP000231382"/>
    </source>
</evidence>
<dbReference type="GO" id="GO:0008360">
    <property type="term" value="P:regulation of cell shape"/>
    <property type="evidence" value="ECO:0007669"/>
    <property type="project" value="UniProtKB-KW"/>
</dbReference>
<dbReference type="Gene3D" id="3.90.190.20">
    <property type="entry name" value="Mur ligase, C-terminal domain"/>
    <property type="match status" value="1"/>
</dbReference>
<evidence type="ECO:0000256" key="12">
    <source>
        <dbReference type="ARBA" id="ARBA00023316"/>
    </source>
</evidence>
<evidence type="ECO:0000259" key="15">
    <source>
        <dbReference type="Pfam" id="PF01225"/>
    </source>
</evidence>
<dbReference type="EC" id="6.3.2.8" evidence="3 14"/>
<organism evidence="18 19">
    <name type="scientific">Candidatus Berkelbacteria bacterium CG10_big_fil_rev_8_21_14_0_10_43_13</name>
    <dbReference type="NCBI Taxonomy" id="1974514"/>
    <lineage>
        <taxon>Bacteria</taxon>
        <taxon>Candidatus Berkelbacteria</taxon>
    </lineage>
</organism>
<gene>
    <name evidence="18" type="primary">murC</name>
    <name evidence="18" type="ORF">COT78_01450</name>
</gene>
<dbReference type="Gene3D" id="3.40.1190.10">
    <property type="entry name" value="Mur-like, catalytic domain"/>
    <property type="match status" value="1"/>
</dbReference>
<evidence type="ECO:0000256" key="6">
    <source>
        <dbReference type="ARBA" id="ARBA00022618"/>
    </source>
</evidence>
<keyword evidence="8" id="KW-0067">ATP-binding</keyword>
<evidence type="ECO:0000256" key="1">
    <source>
        <dbReference type="ARBA" id="ARBA00004496"/>
    </source>
</evidence>
<dbReference type="SUPFAM" id="SSF51984">
    <property type="entry name" value="MurCD N-terminal domain"/>
    <property type="match status" value="1"/>
</dbReference>
<dbReference type="InterPro" id="IPR005758">
    <property type="entry name" value="UDP-N-AcMur_Ala_ligase_MurC"/>
</dbReference>
<keyword evidence="12" id="KW-0961">Cell wall biogenesis/degradation</keyword>
<keyword evidence="4" id="KW-0963">Cytoplasm</keyword>
<keyword evidence="9" id="KW-0133">Cell shape</keyword>
<evidence type="ECO:0000256" key="7">
    <source>
        <dbReference type="ARBA" id="ARBA00022741"/>
    </source>
</evidence>
<dbReference type="GO" id="GO:0005524">
    <property type="term" value="F:ATP binding"/>
    <property type="evidence" value="ECO:0007669"/>
    <property type="project" value="UniProtKB-KW"/>
</dbReference>
<dbReference type="SUPFAM" id="SSF53244">
    <property type="entry name" value="MurD-like peptide ligases, peptide-binding domain"/>
    <property type="match status" value="1"/>
</dbReference>
<dbReference type="GO" id="GO:0071555">
    <property type="term" value="P:cell wall organization"/>
    <property type="evidence" value="ECO:0007669"/>
    <property type="project" value="UniProtKB-KW"/>
</dbReference>
<evidence type="ECO:0000313" key="18">
    <source>
        <dbReference type="EMBL" id="PIS07880.1"/>
    </source>
</evidence>
<keyword evidence="5 18" id="KW-0436">Ligase</keyword>
<comment type="caution">
    <text evidence="18">The sequence shown here is derived from an EMBL/GenBank/DDBJ whole genome shotgun (WGS) entry which is preliminary data.</text>
</comment>
<comment type="catalytic activity">
    <reaction evidence="13">
        <text>UDP-N-acetyl-alpha-D-muramate + L-alanine + ATP = UDP-N-acetyl-alpha-D-muramoyl-L-alanine + ADP + phosphate + H(+)</text>
        <dbReference type="Rhea" id="RHEA:23372"/>
        <dbReference type="ChEBI" id="CHEBI:15378"/>
        <dbReference type="ChEBI" id="CHEBI:30616"/>
        <dbReference type="ChEBI" id="CHEBI:43474"/>
        <dbReference type="ChEBI" id="CHEBI:57972"/>
        <dbReference type="ChEBI" id="CHEBI:70757"/>
        <dbReference type="ChEBI" id="CHEBI:83898"/>
        <dbReference type="ChEBI" id="CHEBI:456216"/>
        <dbReference type="EC" id="6.3.2.8"/>
    </reaction>
</comment>
<protein>
    <recommendedName>
        <fullName evidence="3 14">UDP-N-acetylmuramate--L-alanine ligase</fullName>
        <ecNumber evidence="3 14">6.3.2.8</ecNumber>
    </recommendedName>
</protein>
<feature type="domain" description="Mur ligase N-terminal catalytic" evidence="15">
    <location>
        <begin position="2"/>
        <end position="89"/>
    </location>
</feature>
<accession>A0A2H0W736</accession>
<evidence type="ECO:0000256" key="4">
    <source>
        <dbReference type="ARBA" id="ARBA00022490"/>
    </source>
</evidence>
<evidence type="ECO:0000256" key="14">
    <source>
        <dbReference type="NCBIfam" id="TIGR01082"/>
    </source>
</evidence>
<evidence type="ECO:0000256" key="3">
    <source>
        <dbReference type="ARBA" id="ARBA00012211"/>
    </source>
</evidence>
<dbReference type="GO" id="GO:0009252">
    <property type="term" value="P:peptidoglycan biosynthetic process"/>
    <property type="evidence" value="ECO:0007669"/>
    <property type="project" value="UniProtKB-UniRule"/>
</dbReference>
<dbReference type="InterPro" id="IPR004101">
    <property type="entry name" value="Mur_ligase_C"/>
</dbReference>
<dbReference type="Pfam" id="PF01225">
    <property type="entry name" value="Mur_ligase"/>
    <property type="match status" value="1"/>
</dbReference>
<dbReference type="GO" id="GO:0008763">
    <property type="term" value="F:UDP-N-acetylmuramate-L-alanine ligase activity"/>
    <property type="evidence" value="ECO:0007669"/>
    <property type="project" value="UniProtKB-UniRule"/>
</dbReference>
<dbReference type="SUPFAM" id="SSF53623">
    <property type="entry name" value="MurD-like peptide ligases, catalytic domain"/>
    <property type="match status" value="1"/>
</dbReference>
<feature type="domain" description="Mur ligase C-terminal" evidence="16">
    <location>
        <begin position="277"/>
        <end position="406"/>
    </location>
</feature>
<dbReference type="EMBL" id="PEZW01000009">
    <property type="protein sequence ID" value="PIS07880.1"/>
    <property type="molecule type" value="Genomic_DNA"/>
</dbReference>
<dbReference type="GO" id="GO:0051301">
    <property type="term" value="P:cell division"/>
    <property type="evidence" value="ECO:0007669"/>
    <property type="project" value="UniProtKB-KW"/>
</dbReference>
<dbReference type="GO" id="GO:0005737">
    <property type="term" value="C:cytoplasm"/>
    <property type="evidence" value="ECO:0007669"/>
    <property type="project" value="UniProtKB-SubCell"/>
</dbReference>
<dbReference type="Pfam" id="PF02875">
    <property type="entry name" value="Mur_ligase_C"/>
    <property type="match status" value="1"/>
</dbReference>
<dbReference type="InterPro" id="IPR036565">
    <property type="entry name" value="Mur-like_cat_sf"/>
</dbReference>
<evidence type="ECO:0000259" key="16">
    <source>
        <dbReference type="Pfam" id="PF02875"/>
    </source>
</evidence>
<reference evidence="19" key="1">
    <citation type="submission" date="2017-09" db="EMBL/GenBank/DDBJ databases">
        <title>Depth-based differentiation of microbial function through sediment-hosted aquifers and enrichment of novel symbionts in the deep terrestrial subsurface.</title>
        <authorList>
            <person name="Probst A.J."/>
            <person name="Ladd B."/>
            <person name="Jarett J.K."/>
            <person name="Geller-Mcgrath D.E."/>
            <person name="Sieber C.M.K."/>
            <person name="Emerson J.B."/>
            <person name="Anantharaman K."/>
            <person name="Thomas B.C."/>
            <person name="Malmstrom R."/>
            <person name="Stieglmeier M."/>
            <person name="Klingl A."/>
            <person name="Woyke T."/>
            <person name="Ryan C.M."/>
            <person name="Banfield J.F."/>
        </authorList>
    </citation>
    <scope>NUCLEOTIDE SEQUENCE [LARGE SCALE GENOMIC DNA]</scope>
</reference>
<evidence type="ECO:0000256" key="2">
    <source>
        <dbReference type="ARBA" id="ARBA00004752"/>
    </source>
</evidence>
<keyword evidence="10" id="KW-0573">Peptidoglycan synthesis</keyword>
<dbReference type="InterPro" id="IPR013221">
    <property type="entry name" value="Mur_ligase_cen"/>
</dbReference>
<evidence type="ECO:0000256" key="11">
    <source>
        <dbReference type="ARBA" id="ARBA00023306"/>
    </source>
</evidence>
<evidence type="ECO:0000259" key="17">
    <source>
        <dbReference type="Pfam" id="PF08245"/>
    </source>
</evidence>
<feature type="domain" description="Mur ligase central" evidence="17">
    <location>
        <begin position="94"/>
        <end position="255"/>
    </location>
</feature>
<keyword evidence="7" id="KW-0547">Nucleotide-binding</keyword>
<dbReference type="Gene3D" id="3.40.50.720">
    <property type="entry name" value="NAD(P)-binding Rossmann-like Domain"/>
    <property type="match status" value="1"/>
</dbReference>
<keyword evidence="11" id="KW-0131">Cell cycle</keyword>
<evidence type="ECO:0000256" key="10">
    <source>
        <dbReference type="ARBA" id="ARBA00022984"/>
    </source>
</evidence>
<dbReference type="AlphaFoldDB" id="A0A2H0W736"/>
<evidence type="ECO:0000256" key="5">
    <source>
        <dbReference type="ARBA" id="ARBA00022598"/>
    </source>
</evidence>
<comment type="pathway">
    <text evidence="2">Cell wall biogenesis; peptidoglycan biosynthesis.</text>
</comment>
<dbReference type="UniPathway" id="UPA00219"/>
<dbReference type="InterPro" id="IPR050061">
    <property type="entry name" value="MurCDEF_pg_biosynth"/>
</dbReference>
<evidence type="ECO:0000256" key="9">
    <source>
        <dbReference type="ARBA" id="ARBA00022960"/>
    </source>
</evidence>
<dbReference type="PANTHER" id="PTHR43445:SF3">
    <property type="entry name" value="UDP-N-ACETYLMURAMATE--L-ALANINE LIGASE"/>
    <property type="match status" value="1"/>
</dbReference>
<keyword evidence="6" id="KW-0132">Cell division</keyword>
<dbReference type="NCBIfam" id="TIGR01082">
    <property type="entry name" value="murC"/>
    <property type="match status" value="1"/>
</dbReference>
<name>A0A2H0W736_9BACT</name>
<dbReference type="Pfam" id="PF08245">
    <property type="entry name" value="Mur_ligase_M"/>
    <property type="match status" value="1"/>
</dbReference>
<comment type="subcellular location">
    <subcellularLocation>
        <location evidence="1">Cytoplasm</location>
    </subcellularLocation>
</comment>